<evidence type="ECO:0000313" key="2">
    <source>
        <dbReference type="Proteomes" id="UP000179807"/>
    </source>
</evidence>
<sequence>MEDYDDDPIINEIDIFNCSGIGNQSFLLQFPLVSRNSDVPSVQYGRLDPTTDNYQFIVLPPQDIMTSSDKGIHIESTTKVNMTQPLAMAVLTNNQLHLTPIYQTLQSRPVPGQNGIESKDVDISFCILEQLDQFISSSTDDISAPMSSQMFQKKLTDTETDMNVELLENLDDSALQSRPPREQLVLKLIRDKTIHFDDTLSLLDLKAHTEELLSVLVEHAYFIQGRWTIKPEEIPEKTLPRELRIARNFMIVLFANKKPLTNSMFEHFLNLFNVKREHMVKILEGLGIRMKGGQIISFKFKENPQFENKYKEYADRGRSDINQLKEMICIAKHDDHLFDPFFESA</sequence>
<dbReference type="AlphaFoldDB" id="A0A1J4JDK4"/>
<dbReference type="VEuPathDB" id="TrichDB:TRFO_38567"/>
<keyword evidence="2" id="KW-1185">Reference proteome</keyword>
<dbReference type="RefSeq" id="XP_068348469.1">
    <property type="nucleotide sequence ID" value="XM_068512122.1"/>
</dbReference>
<accession>A0A1J4JDK4</accession>
<gene>
    <name evidence="1" type="ORF">TRFO_38567</name>
</gene>
<dbReference type="PANTHER" id="PTHR12069">
    <property type="entry name" value="DNA-DIRECTED RNA POLYMERASES III 80 KDA POLYPEPTIDE RNA POLYMERASE III SUBUNIT 5"/>
    <property type="match status" value="1"/>
</dbReference>
<reference evidence="1" key="1">
    <citation type="submission" date="2016-10" db="EMBL/GenBank/DDBJ databases">
        <authorList>
            <person name="Benchimol M."/>
            <person name="Almeida L.G."/>
            <person name="Vasconcelos A.T."/>
            <person name="Perreira-Neves A."/>
            <person name="Rosa I.A."/>
            <person name="Tasca T."/>
            <person name="Bogo M.R."/>
            <person name="de Souza W."/>
        </authorList>
    </citation>
    <scope>NUCLEOTIDE SEQUENCE [LARGE SCALE GENOMIC DNA]</scope>
    <source>
        <strain evidence="1">K</strain>
    </source>
</reference>
<organism evidence="1 2">
    <name type="scientific">Tritrichomonas foetus</name>
    <dbReference type="NCBI Taxonomy" id="1144522"/>
    <lineage>
        <taxon>Eukaryota</taxon>
        <taxon>Metamonada</taxon>
        <taxon>Parabasalia</taxon>
        <taxon>Tritrichomonadida</taxon>
        <taxon>Tritrichomonadidae</taxon>
        <taxon>Tritrichomonas</taxon>
    </lineage>
</organism>
<dbReference type="Pfam" id="PF04801">
    <property type="entry name" value="RPC5"/>
    <property type="match status" value="1"/>
</dbReference>
<dbReference type="OrthoDB" id="340681at2759"/>
<dbReference type="Proteomes" id="UP000179807">
    <property type="component" value="Unassembled WGS sequence"/>
</dbReference>
<dbReference type="GO" id="GO:0042797">
    <property type="term" value="P:tRNA transcription by RNA polymerase III"/>
    <property type="evidence" value="ECO:0007669"/>
    <property type="project" value="TreeGrafter"/>
</dbReference>
<dbReference type="InterPro" id="IPR006886">
    <property type="entry name" value="RNA_pol_III_Rpc5"/>
</dbReference>
<protein>
    <submittedName>
        <fullName evidence="1">Uncharacterized protein</fullName>
    </submittedName>
</protein>
<dbReference type="GO" id="GO:0005666">
    <property type="term" value="C:RNA polymerase III complex"/>
    <property type="evidence" value="ECO:0007669"/>
    <property type="project" value="TreeGrafter"/>
</dbReference>
<comment type="caution">
    <text evidence="1">The sequence shown here is derived from an EMBL/GenBank/DDBJ whole genome shotgun (WGS) entry which is preliminary data.</text>
</comment>
<name>A0A1J4JDK4_9EUKA</name>
<dbReference type="GeneID" id="94846826"/>
<dbReference type="PANTHER" id="PTHR12069:SF0">
    <property type="entry name" value="DNA-DIRECTED RNA POLYMERASE III SUBUNIT RPC5"/>
    <property type="match status" value="1"/>
</dbReference>
<evidence type="ECO:0000313" key="1">
    <source>
        <dbReference type="EMBL" id="OHS95332.1"/>
    </source>
</evidence>
<dbReference type="EMBL" id="MLAK01001253">
    <property type="protein sequence ID" value="OHS95332.1"/>
    <property type="molecule type" value="Genomic_DNA"/>
</dbReference>
<proteinExistence type="predicted"/>